<proteinExistence type="predicted"/>
<sequence>MVRYEKPKMKNAIQAMFDAQKIA</sequence>
<evidence type="ECO:0000313" key="1">
    <source>
        <dbReference type="EMBL" id="SVD02136.1"/>
    </source>
</evidence>
<accession>A0A382RWV0</accession>
<name>A0A382RWV0_9ZZZZ</name>
<gene>
    <name evidence="1" type="ORF">METZ01_LOCUS354990</name>
</gene>
<organism evidence="1">
    <name type="scientific">marine metagenome</name>
    <dbReference type="NCBI Taxonomy" id="408172"/>
    <lineage>
        <taxon>unclassified sequences</taxon>
        <taxon>metagenomes</taxon>
        <taxon>ecological metagenomes</taxon>
    </lineage>
</organism>
<dbReference type="AlphaFoldDB" id="A0A382RWV0"/>
<dbReference type="EMBL" id="UINC01124764">
    <property type="protein sequence ID" value="SVD02136.1"/>
    <property type="molecule type" value="Genomic_DNA"/>
</dbReference>
<reference evidence="1" key="1">
    <citation type="submission" date="2018-05" db="EMBL/GenBank/DDBJ databases">
        <authorList>
            <person name="Lanie J.A."/>
            <person name="Ng W.-L."/>
            <person name="Kazmierczak K.M."/>
            <person name="Andrzejewski T.M."/>
            <person name="Davidsen T.M."/>
            <person name="Wayne K.J."/>
            <person name="Tettelin H."/>
            <person name="Glass J.I."/>
            <person name="Rusch D."/>
            <person name="Podicherti R."/>
            <person name="Tsui H.-C.T."/>
            <person name="Winkler M.E."/>
        </authorList>
    </citation>
    <scope>NUCLEOTIDE SEQUENCE</scope>
</reference>
<protein>
    <submittedName>
        <fullName evidence="1">Uncharacterized protein</fullName>
    </submittedName>
</protein>